<dbReference type="EMBL" id="LR862137">
    <property type="protein sequence ID" value="CAD1844154.1"/>
    <property type="molecule type" value="Genomic_DNA"/>
</dbReference>
<feature type="compositionally biased region" description="Polar residues" evidence="1">
    <location>
        <begin position="56"/>
        <end position="66"/>
    </location>
</feature>
<gene>
    <name evidence="2" type="ORF">CB5_LOCUS27365</name>
</gene>
<protein>
    <submittedName>
        <fullName evidence="2">Uncharacterized protein</fullName>
    </submittedName>
</protein>
<feature type="region of interest" description="Disordered" evidence="1">
    <location>
        <begin position="1"/>
        <end position="68"/>
    </location>
</feature>
<proteinExistence type="predicted"/>
<dbReference type="PANTHER" id="PTHR15503:SF45">
    <property type="entry name" value="RNA-DIRECTED DNA POLYMERASE HOMOLOG"/>
    <property type="match status" value="1"/>
</dbReference>
<feature type="compositionally biased region" description="Low complexity" evidence="1">
    <location>
        <begin position="26"/>
        <end position="42"/>
    </location>
</feature>
<dbReference type="CDD" id="cd00303">
    <property type="entry name" value="retropepsin_like"/>
    <property type="match status" value="1"/>
</dbReference>
<evidence type="ECO:0000313" key="2">
    <source>
        <dbReference type="EMBL" id="CAD1844154.1"/>
    </source>
</evidence>
<name>A0A6V7QLW9_ANACO</name>
<sequence>MDKDKGKRPAAQGEGHFRTECPRGLSPAPSSASAPAQPAASQGTPLARYQPGRSPVQRQSEGSRQAPSGLMYAAQTEEAAVAEDVVVGFILLNGIRVRTLFDTGASHSFIYRLFAELRGISLVTLLHPGHVVVPDHIFDIREFCPSCPVRIGNWLMSVDLLALRKLGEFNVVLGMDWLTKYYATIDCKNQTVTFREPGQTEVVFRGCRSSLFAMTISSSQARQLISRGCIAYLASVVLRGEDDTPRIEDIPVVREFCDVFSAELTEPSTQGEARDRGKGVASS</sequence>
<dbReference type="InterPro" id="IPR021109">
    <property type="entry name" value="Peptidase_aspartic_dom_sf"/>
</dbReference>
<accession>A0A6V7QLW9</accession>
<reference evidence="2" key="1">
    <citation type="submission" date="2020-07" db="EMBL/GenBank/DDBJ databases">
        <authorList>
            <person name="Lin J."/>
        </authorList>
    </citation>
    <scope>NUCLEOTIDE SEQUENCE</scope>
</reference>
<evidence type="ECO:0000256" key="1">
    <source>
        <dbReference type="SAM" id="MobiDB-lite"/>
    </source>
</evidence>
<dbReference type="SUPFAM" id="SSF50630">
    <property type="entry name" value="Acid proteases"/>
    <property type="match status" value="1"/>
</dbReference>
<dbReference type="PANTHER" id="PTHR15503">
    <property type="entry name" value="LDOC1 RELATED"/>
    <property type="match status" value="1"/>
</dbReference>
<dbReference type="Pfam" id="PF08284">
    <property type="entry name" value="RVP_2"/>
    <property type="match status" value="1"/>
</dbReference>
<organism evidence="2">
    <name type="scientific">Ananas comosus var. bracteatus</name>
    <name type="common">red pineapple</name>
    <dbReference type="NCBI Taxonomy" id="296719"/>
    <lineage>
        <taxon>Eukaryota</taxon>
        <taxon>Viridiplantae</taxon>
        <taxon>Streptophyta</taxon>
        <taxon>Embryophyta</taxon>
        <taxon>Tracheophyta</taxon>
        <taxon>Spermatophyta</taxon>
        <taxon>Magnoliopsida</taxon>
        <taxon>Liliopsida</taxon>
        <taxon>Poales</taxon>
        <taxon>Bromeliaceae</taxon>
        <taxon>Bromelioideae</taxon>
        <taxon>Ananas</taxon>
    </lineage>
</organism>
<dbReference type="Gene3D" id="2.40.70.10">
    <property type="entry name" value="Acid Proteases"/>
    <property type="match status" value="1"/>
</dbReference>
<dbReference type="AlphaFoldDB" id="A0A6V7QLW9"/>
<dbReference type="InterPro" id="IPR032567">
    <property type="entry name" value="RTL1-rel"/>
</dbReference>